<proteinExistence type="predicted"/>
<organism evidence="1 2">
    <name type="scientific">Niabella ginsengisoli</name>
    <dbReference type="NCBI Taxonomy" id="522298"/>
    <lineage>
        <taxon>Bacteria</taxon>
        <taxon>Pseudomonadati</taxon>
        <taxon>Bacteroidota</taxon>
        <taxon>Chitinophagia</taxon>
        <taxon>Chitinophagales</taxon>
        <taxon>Chitinophagaceae</taxon>
        <taxon>Niabella</taxon>
    </lineage>
</organism>
<keyword evidence="2" id="KW-1185">Reference proteome</keyword>
<evidence type="ECO:0000313" key="1">
    <source>
        <dbReference type="EMBL" id="MCH5600520.1"/>
    </source>
</evidence>
<sequence>MVQAFKQSLQENKPPETLSELQTGLWHAAKGNWVAAHNIAQAHEGEKEFDHLHAYLHRVEGDEWNANYWYRRAGVAMPNHSYDEEIESLLTSYL</sequence>
<gene>
    <name evidence="1" type="ORF">MKP09_22690</name>
</gene>
<accession>A0ABS9SQ65</accession>
<comment type="caution">
    <text evidence="1">The sequence shown here is derived from an EMBL/GenBank/DDBJ whole genome shotgun (WGS) entry which is preliminary data.</text>
</comment>
<dbReference type="RefSeq" id="WP_240832753.1">
    <property type="nucleotide sequence ID" value="NZ_JAKWBL010000004.1"/>
</dbReference>
<evidence type="ECO:0000313" key="2">
    <source>
        <dbReference type="Proteomes" id="UP001202248"/>
    </source>
</evidence>
<reference evidence="1 2" key="1">
    <citation type="submission" date="2022-02" db="EMBL/GenBank/DDBJ databases">
        <authorList>
            <person name="Min J."/>
        </authorList>
    </citation>
    <scope>NUCLEOTIDE SEQUENCE [LARGE SCALE GENOMIC DNA]</scope>
    <source>
        <strain evidence="1 2">GR10-1</strain>
    </source>
</reference>
<dbReference type="EMBL" id="JAKWBL010000004">
    <property type="protein sequence ID" value="MCH5600520.1"/>
    <property type="molecule type" value="Genomic_DNA"/>
</dbReference>
<dbReference type="Proteomes" id="UP001202248">
    <property type="component" value="Unassembled WGS sequence"/>
</dbReference>
<protein>
    <submittedName>
        <fullName evidence="1">Uncharacterized protein</fullName>
    </submittedName>
</protein>
<name>A0ABS9SQ65_9BACT</name>